<accession>A0A0W0ZQF4</accession>
<name>A0A0W0ZQF4_9GAMM</name>
<comment type="caution">
    <text evidence="1">The sequence shown here is derived from an EMBL/GenBank/DDBJ whole genome shotgun (WGS) entry which is preliminary data.</text>
</comment>
<keyword evidence="2" id="KW-1185">Reference proteome</keyword>
<dbReference type="Proteomes" id="UP000054926">
    <property type="component" value="Unassembled WGS sequence"/>
</dbReference>
<dbReference type="EMBL" id="LNYY01000004">
    <property type="protein sequence ID" value="KTD71468.1"/>
    <property type="molecule type" value="Genomic_DNA"/>
</dbReference>
<evidence type="ECO:0000313" key="2">
    <source>
        <dbReference type="Proteomes" id="UP000054926"/>
    </source>
</evidence>
<organism evidence="1 2">
    <name type="scientific">Legionella steelei</name>
    <dbReference type="NCBI Taxonomy" id="947033"/>
    <lineage>
        <taxon>Bacteria</taxon>
        <taxon>Pseudomonadati</taxon>
        <taxon>Pseudomonadota</taxon>
        <taxon>Gammaproteobacteria</taxon>
        <taxon>Legionellales</taxon>
        <taxon>Legionellaceae</taxon>
        <taxon>Legionella</taxon>
    </lineage>
</organism>
<proteinExistence type="predicted"/>
<dbReference type="PATRIC" id="fig|947033.5.peg.254"/>
<reference evidence="1 2" key="1">
    <citation type="submission" date="2015-11" db="EMBL/GenBank/DDBJ databases">
        <title>Genomic analysis of 38 Legionella species identifies large and diverse effector repertoires.</title>
        <authorList>
            <person name="Burstein D."/>
            <person name="Amaro F."/>
            <person name="Zusman T."/>
            <person name="Lifshitz Z."/>
            <person name="Cohen O."/>
            <person name="Gilbert J.A."/>
            <person name="Pupko T."/>
            <person name="Shuman H.A."/>
            <person name="Segal G."/>
        </authorList>
    </citation>
    <scope>NUCLEOTIDE SEQUENCE [LARGE SCALE GENOMIC DNA]</scope>
    <source>
        <strain evidence="1 2">IMVS3376</strain>
    </source>
</reference>
<gene>
    <name evidence="1" type="ORF">Lste_0234</name>
</gene>
<evidence type="ECO:0000313" key="1">
    <source>
        <dbReference type="EMBL" id="KTD71468.1"/>
    </source>
</evidence>
<dbReference type="RefSeq" id="WP_058509254.1">
    <property type="nucleotide sequence ID" value="NZ_DAIOMV010000017.1"/>
</dbReference>
<sequence>MALGYIIRTKSAVEASIIMNAVRKQLSEKKLEDSIRYIDSQSRSSQNKGSSTIEIWDQVVDILNTLKNKNIYSFGSFSCMSLFTISRANHNKMGYR</sequence>
<dbReference type="AlphaFoldDB" id="A0A0W0ZQF4"/>
<protein>
    <submittedName>
        <fullName evidence="1">Uncharacterized protein</fullName>
    </submittedName>
</protein>